<proteinExistence type="predicted"/>
<dbReference type="AlphaFoldDB" id="A0A9P4XGH3"/>
<protein>
    <submittedName>
        <fullName evidence="2">Uncharacterized protein</fullName>
    </submittedName>
</protein>
<evidence type="ECO:0000256" key="1">
    <source>
        <dbReference type="SAM" id="MobiDB-lite"/>
    </source>
</evidence>
<evidence type="ECO:0000313" key="3">
    <source>
        <dbReference type="Proteomes" id="UP000801864"/>
    </source>
</evidence>
<feature type="region of interest" description="Disordered" evidence="1">
    <location>
        <begin position="83"/>
        <end position="122"/>
    </location>
</feature>
<comment type="caution">
    <text evidence="2">The sequence shown here is derived from an EMBL/GenBank/DDBJ whole genome shotgun (WGS) entry which is preliminary data.</text>
</comment>
<name>A0A9P4XGH3_9HYPO</name>
<gene>
    <name evidence="2" type="ORF">CFAM422_006235</name>
</gene>
<sequence>MDWDRNDPFRPGATDPLLGNETYGKEEESFSEAVTNMTTNQSTEYNAYGSQEWAVGSTLNPSMLHSAPLTPLGIALHTLDPSMLQSSDLTPPGVALDIPTGPSVNADVASVSSGIQRSDEET</sequence>
<organism evidence="2 3">
    <name type="scientific">Trichoderma lentiforme</name>
    <dbReference type="NCBI Taxonomy" id="1567552"/>
    <lineage>
        <taxon>Eukaryota</taxon>
        <taxon>Fungi</taxon>
        <taxon>Dikarya</taxon>
        <taxon>Ascomycota</taxon>
        <taxon>Pezizomycotina</taxon>
        <taxon>Sordariomycetes</taxon>
        <taxon>Hypocreomycetidae</taxon>
        <taxon>Hypocreales</taxon>
        <taxon>Hypocreaceae</taxon>
        <taxon>Trichoderma</taxon>
    </lineage>
</organism>
<reference evidence="2 3" key="1">
    <citation type="submission" date="2018-06" db="EMBL/GenBank/DDBJ databases">
        <title>Genome analysis of cellulolytic fungus Trichoderma lentiforme CFAM-422.</title>
        <authorList>
            <person name="Steindorff A.S."/>
            <person name="Formighieri E.F."/>
            <person name="Midorikawa G.E.O."/>
            <person name="Tamietti M.S."/>
            <person name="Ramos E.Z."/>
            <person name="Silva A.S."/>
            <person name="Bon E.P.S."/>
            <person name="Mendes T.D."/>
            <person name="Damaso M.C.T."/>
            <person name="Favaro L.C.L."/>
        </authorList>
    </citation>
    <scope>NUCLEOTIDE SEQUENCE [LARGE SCALE GENOMIC DNA]</scope>
    <source>
        <strain evidence="2 3">CFAM-422</strain>
    </source>
</reference>
<feature type="region of interest" description="Disordered" evidence="1">
    <location>
        <begin position="1"/>
        <end position="33"/>
    </location>
</feature>
<keyword evidence="3" id="KW-1185">Reference proteome</keyword>
<evidence type="ECO:0000313" key="2">
    <source>
        <dbReference type="EMBL" id="KAF3071423.1"/>
    </source>
</evidence>
<accession>A0A9P4XGH3</accession>
<dbReference type="EMBL" id="QLNT01000010">
    <property type="protein sequence ID" value="KAF3071423.1"/>
    <property type="molecule type" value="Genomic_DNA"/>
</dbReference>
<dbReference type="Proteomes" id="UP000801864">
    <property type="component" value="Unassembled WGS sequence"/>
</dbReference>